<name>A0A9N8ZYW3_FUNMO</name>
<dbReference type="GO" id="GO:0000462">
    <property type="term" value="P:maturation of SSU-rRNA from tricistronic rRNA transcript (SSU-rRNA, 5.8S rRNA, LSU-rRNA)"/>
    <property type="evidence" value="ECO:0007669"/>
    <property type="project" value="InterPro"/>
</dbReference>
<accession>A0A9N8ZYW3</accession>
<gene>
    <name evidence="1" type="ORF">FMOSSE_LOCUS4657</name>
</gene>
<dbReference type="InterPro" id="IPR036322">
    <property type="entry name" value="WD40_repeat_dom_sf"/>
</dbReference>
<comment type="caution">
    <text evidence="1">The sequence shown here is derived from an EMBL/GenBank/DDBJ whole genome shotgun (WGS) entry which is preliminary data.</text>
</comment>
<dbReference type="PANTHER" id="PTHR44163:SF1">
    <property type="entry name" value="U3 SMALL NUCLEOLAR RNA-ASSOCIATED PROTEIN 4 HOMOLOG"/>
    <property type="match status" value="1"/>
</dbReference>
<dbReference type="InterPro" id="IPR015943">
    <property type="entry name" value="WD40/YVTN_repeat-like_dom_sf"/>
</dbReference>
<evidence type="ECO:0000313" key="1">
    <source>
        <dbReference type="EMBL" id="CAG8513382.1"/>
    </source>
</evidence>
<dbReference type="GO" id="GO:0034455">
    <property type="term" value="C:t-UTP complex"/>
    <property type="evidence" value="ECO:0007669"/>
    <property type="project" value="TreeGrafter"/>
</dbReference>
<dbReference type="AlphaFoldDB" id="A0A9N8ZYW3"/>
<dbReference type="InterPro" id="IPR046351">
    <property type="entry name" value="UTP4"/>
</dbReference>
<dbReference type="Gene3D" id="2.130.10.10">
    <property type="entry name" value="YVTN repeat-like/Quinoprotein amine dehydrogenase"/>
    <property type="match status" value="2"/>
</dbReference>
<sequence length="328" mass="37403">MYVHRCRFVEYMPAAINALAFTPSTTKPLIACGRANGDIEIWNPLNLHLEKRILGELNTSVEAITWAHKITLTEADKITYNTQAKRDKTLKELTTEWDTIKLSCKKFIGSHGGAIWCMAVNHANTLIVMMEQAKVMSLTWDIKDKHIVFRASDSKIIKWNVEQGINNKGKGLTINEETIVWAIQVLKDDTIVNGDSLGHVCFWEGTFGNMKQDLGAHDADVLYRKWFVYRIVSQPKSYSKDNSVPNERHWVKWGIAVIMCIDLGQAVIQSKIDATSYIIAKINSQQMVSFIVTRVAELSISIYVELTYEYPKYLDNTYTYSQLFLDPP</sequence>
<dbReference type="Proteomes" id="UP000789375">
    <property type="component" value="Unassembled WGS sequence"/>
</dbReference>
<proteinExistence type="predicted"/>
<dbReference type="SUPFAM" id="SSF50978">
    <property type="entry name" value="WD40 repeat-like"/>
    <property type="match status" value="1"/>
</dbReference>
<protein>
    <submittedName>
        <fullName evidence="1">10631_t:CDS:1</fullName>
    </submittedName>
</protein>
<evidence type="ECO:0000313" key="2">
    <source>
        <dbReference type="Proteomes" id="UP000789375"/>
    </source>
</evidence>
<dbReference type="PANTHER" id="PTHR44163">
    <property type="entry name" value="U3 SMALL NUCLEOLAR RNA-ASSOCIATED PROTEIN 4 HOMOLOG"/>
    <property type="match status" value="1"/>
</dbReference>
<dbReference type="GO" id="GO:0003723">
    <property type="term" value="F:RNA binding"/>
    <property type="evidence" value="ECO:0007669"/>
    <property type="project" value="TreeGrafter"/>
</dbReference>
<keyword evidence="2" id="KW-1185">Reference proteome</keyword>
<dbReference type="GO" id="GO:0030686">
    <property type="term" value="C:90S preribosome"/>
    <property type="evidence" value="ECO:0007669"/>
    <property type="project" value="InterPro"/>
</dbReference>
<dbReference type="GO" id="GO:0032040">
    <property type="term" value="C:small-subunit processome"/>
    <property type="evidence" value="ECO:0007669"/>
    <property type="project" value="TreeGrafter"/>
</dbReference>
<organism evidence="1 2">
    <name type="scientific">Funneliformis mosseae</name>
    <name type="common">Endomycorrhizal fungus</name>
    <name type="synonym">Glomus mosseae</name>
    <dbReference type="NCBI Taxonomy" id="27381"/>
    <lineage>
        <taxon>Eukaryota</taxon>
        <taxon>Fungi</taxon>
        <taxon>Fungi incertae sedis</taxon>
        <taxon>Mucoromycota</taxon>
        <taxon>Glomeromycotina</taxon>
        <taxon>Glomeromycetes</taxon>
        <taxon>Glomerales</taxon>
        <taxon>Glomeraceae</taxon>
        <taxon>Funneliformis</taxon>
    </lineage>
</organism>
<dbReference type="EMBL" id="CAJVPP010000801">
    <property type="protein sequence ID" value="CAG8513382.1"/>
    <property type="molecule type" value="Genomic_DNA"/>
</dbReference>
<reference evidence="1" key="1">
    <citation type="submission" date="2021-06" db="EMBL/GenBank/DDBJ databases">
        <authorList>
            <person name="Kallberg Y."/>
            <person name="Tangrot J."/>
            <person name="Rosling A."/>
        </authorList>
    </citation>
    <scope>NUCLEOTIDE SEQUENCE</scope>
    <source>
        <strain evidence="1">87-6 pot B 2015</strain>
    </source>
</reference>